<accession>A0AAD5RB76</accession>
<organism evidence="1 2">
    <name type="scientific">Parelaphostrongylus tenuis</name>
    <name type="common">Meningeal worm</name>
    <dbReference type="NCBI Taxonomy" id="148309"/>
    <lineage>
        <taxon>Eukaryota</taxon>
        <taxon>Metazoa</taxon>
        <taxon>Ecdysozoa</taxon>
        <taxon>Nematoda</taxon>
        <taxon>Chromadorea</taxon>
        <taxon>Rhabditida</taxon>
        <taxon>Rhabditina</taxon>
        <taxon>Rhabditomorpha</taxon>
        <taxon>Strongyloidea</taxon>
        <taxon>Metastrongylidae</taxon>
        <taxon>Parelaphostrongylus</taxon>
    </lineage>
</organism>
<sequence length="82" mass="9609">MAGFGSMEHCLHGHRFETLDQVEEASGEFLDSKPKKWRFRAHPEYCRSFTEDPPLETVPLRWYSEQFKEGCMEEHGRFGGIT</sequence>
<protein>
    <submittedName>
        <fullName evidence="1">Uncharacterized protein</fullName>
    </submittedName>
</protein>
<evidence type="ECO:0000313" key="2">
    <source>
        <dbReference type="Proteomes" id="UP001196413"/>
    </source>
</evidence>
<proteinExistence type="predicted"/>
<evidence type="ECO:0000313" key="1">
    <source>
        <dbReference type="EMBL" id="KAJ1373138.1"/>
    </source>
</evidence>
<reference evidence="1" key="1">
    <citation type="submission" date="2021-06" db="EMBL/GenBank/DDBJ databases">
        <title>Parelaphostrongylus tenuis whole genome reference sequence.</title>
        <authorList>
            <person name="Garwood T.J."/>
            <person name="Larsen P.A."/>
            <person name="Fountain-Jones N.M."/>
            <person name="Garbe J.R."/>
            <person name="Macchietto M.G."/>
            <person name="Kania S.A."/>
            <person name="Gerhold R.W."/>
            <person name="Richards J.E."/>
            <person name="Wolf T.M."/>
        </authorList>
    </citation>
    <scope>NUCLEOTIDE SEQUENCE</scope>
    <source>
        <strain evidence="1">MNPRO001-30</strain>
        <tissue evidence="1">Meninges</tissue>
    </source>
</reference>
<gene>
    <name evidence="1" type="ORF">KIN20_035473</name>
</gene>
<comment type="caution">
    <text evidence="1">The sequence shown here is derived from an EMBL/GenBank/DDBJ whole genome shotgun (WGS) entry which is preliminary data.</text>
</comment>
<name>A0AAD5RB76_PARTN</name>
<dbReference type="Proteomes" id="UP001196413">
    <property type="component" value="Unassembled WGS sequence"/>
</dbReference>
<dbReference type="EMBL" id="JAHQIW010007233">
    <property type="protein sequence ID" value="KAJ1373138.1"/>
    <property type="molecule type" value="Genomic_DNA"/>
</dbReference>
<dbReference type="AlphaFoldDB" id="A0AAD5RB76"/>
<keyword evidence="2" id="KW-1185">Reference proteome</keyword>